<name>A0A1N7LJD5_9BACL</name>
<dbReference type="Proteomes" id="UP000186156">
    <property type="component" value="Unassembled WGS sequence"/>
</dbReference>
<dbReference type="PANTHER" id="PTHR43767">
    <property type="entry name" value="LONG-CHAIN-FATTY-ACID--COA LIGASE"/>
    <property type="match status" value="1"/>
</dbReference>
<dbReference type="InterPro" id="IPR000873">
    <property type="entry name" value="AMP-dep_synth/lig_dom"/>
</dbReference>
<keyword evidence="4" id="KW-1185">Reference proteome</keyword>
<keyword evidence="3" id="KW-0436">Ligase</keyword>
<dbReference type="InterPro" id="IPR045851">
    <property type="entry name" value="AMP-bd_C_sf"/>
</dbReference>
<dbReference type="InterPro" id="IPR042099">
    <property type="entry name" value="ANL_N_sf"/>
</dbReference>
<dbReference type="OrthoDB" id="9765680at2"/>
<dbReference type="PANTHER" id="PTHR43767:SF11">
    <property type="entry name" value="MEDIUM-CHAIN-FATTY-ACID--COA LIGASE"/>
    <property type="match status" value="1"/>
</dbReference>
<gene>
    <name evidence="3" type="ORF">SAMN05421799_103185</name>
</gene>
<dbReference type="EMBL" id="FTOO01000003">
    <property type="protein sequence ID" value="SIS73923.1"/>
    <property type="molecule type" value="Genomic_DNA"/>
</dbReference>
<dbReference type="SUPFAM" id="SSF56801">
    <property type="entry name" value="Acetyl-CoA synthetase-like"/>
    <property type="match status" value="1"/>
</dbReference>
<dbReference type="Gene3D" id="3.30.300.30">
    <property type="match status" value="1"/>
</dbReference>
<accession>A0A1N7LJD5</accession>
<evidence type="ECO:0000259" key="1">
    <source>
        <dbReference type="Pfam" id="PF00501"/>
    </source>
</evidence>
<dbReference type="STRING" id="252246.SAMN05421799_103185"/>
<feature type="domain" description="AMP-binding enzyme C-terminal" evidence="2">
    <location>
        <begin position="438"/>
        <end position="515"/>
    </location>
</feature>
<evidence type="ECO:0000313" key="4">
    <source>
        <dbReference type="Proteomes" id="UP000186156"/>
    </source>
</evidence>
<sequence>MRRGVIHEILFDAAWNHGQAELVSEEVRMAYAQAWERTVKAARAMRRIGIGRGDVIGILDVNSHQAFELQYAASLLGAIAHPLNFRLPAEHLVHTVRQGRDVILFANGAMAPLAEVLRPLVRHVVWLGETQSGQDDPASGHADFLYEDLLSNEEAGSTPEASVTDTDPYSLLHTTGTTGRPKAMRYRHRDIVQAPLQIAHHLALHETGAKLGTSDVVMPLIPFFHIHAWGVPIFAPYLGLKLVLPGKATPLEQVRLVHSEGVTWSNMVPTQLLMLLDAMRSHGETSVTLKVLTGGSQLPMGLASRAYEAGIRYSLIYGGSDQLGAAISVSSHTAGSRENLEALSSRLNPIPMVRVSVRGDDGRELPADSQSTGELWVESPWLPHGYLEDEMTTERTYVDGWFRTGDLAVMHPDGTFSVVDRVKDAIKSGGEWIIPSVLEAILSEIPEVRMAAVIGRPDERWGERPIAIIAADERVDKAKVETHLAKAVADGRLARFWLPDAIHWLRELPLTSAGKIDKVALRSAFLGAQGTGA</sequence>
<evidence type="ECO:0000313" key="3">
    <source>
        <dbReference type="EMBL" id="SIS73923.1"/>
    </source>
</evidence>
<proteinExistence type="predicted"/>
<dbReference type="Gene3D" id="3.40.50.12780">
    <property type="entry name" value="N-terminal domain of ligase-like"/>
    <property type="match status" value="1"/>
</dbReference>
<organism evidence="3 4">
    <name type="scientific">Alicyclobacillus vulcanalis</name>
    <dbReference type="NCBI Taxonomy" id="252246"/>
    <lineage>
        <taxon>Bacteria</taxon>
        <taxon>Bacillati</taxon>
        <taxon>Bacillota</taxon>
        <taxon>Bacilli</taxon>
        <taxon>Bacillales</taxon>
        <taxon>Alicyclobacillaceae</taxon>
        <taxon>Alicyclobacillus</taxon>
    </lineage>
</organism>
<reference evidence="4" key="1">
    <citation type="submission" date="2017-01" db="EMBL/GenBank/DDBJ databases">
        <authorList>
            <person name="Varghese N."/>
            <person name="Submissions S."/>
        </authorList>
    </citation>
    <scope>NUCLEOTIDE SEQUENCE [LARGE SCALE GENOMIC DNA]</scope>
    <source>
        <strain evidence="4">DSM 16176</strain>
    </source>
</reference>
<feature type="domain" description="AMP-dependent synthetase/ligase" evidence="1">
    <location>
        <begin position="18"/>
        <end position="387"/>
    </location>
</feature>
<dbReference type="Pfam" id="PF13193">
    <property type="entry name" value="AMP-binding_C"/>
    <property type="match status" value="1"/>
</dbReference>
<dbReference type="RefSeq" id="WP_076345741.1">
    <property type="nucleotide sequence ID" value="NZ_FTOO01000003.1"/>
</dbReference>
<dbReference type="InterPro" id="IPR020845">
    <property type="entry name" value="AMP-binding_CS"/>
</dbReference>
<dbReference type="InterPro" id="IPR025110">
    <property type="entry name" value="AMP-bd_C"/>
</dbReference>
<dbReference type="GO" id="GO:0016877">
    <property type="term" value="F:ligase activity, forming carbon-sulfur bonds"/>
    <property type="evidence" value="ECO:0007669"/>
    <property type="project" value="UniProtKB-ARBA"/>
</dbReference>
<dbReference type="PROSITE" id="PS00455">
    <property type="entry name" value="AMP_BINDING"/>
    <property type="match status" value="1"/>
</dbReference>
<protein>
    <submittedName>
        <fullName evidence="3">Acyl-CoA synthetase (AMP-forming)/AMP-acid ligase II</fullName>
    </submittedName>
</protein>
<dbReference type="AlphaFoldDB" id="A0A1N7LJD5"/>
<dbReference type="InterPro" id="IPR050237">
    <property type="entry name" value="ATP-dep_AMP-bd_enzyme"/>
</dbReference>
<dbReference type="Pfam" id="PF00501">
    <property type="entry name" value="AMP-binding"/>
    <property type="match status" value="1"/>
</dbReference>
<evidence type="ECO:0000259" key="2">
    <source>
        <dbReference type="Pfam" id="PF13193"/>
    </source>
</evidence>